<gene>
    <name evidence="2" type="ORF">METZ01_LOCUS195890</name>
</gene>
<dbReference type="AlphaFoldDB" id="A0A382DX01"/>
<dbReference type="Pfam" id="PF00391">
    <property type="entry name" value="PEP-utilizers"/>
    <property type="match status" value="1"/>
</dbReference>
<evidence type="ECO:0000259" key="1">
    <source>
        <dbReference type="Pfam" id="PF00391"/>
    </source>
</evidence>
<feature type="non-terminal residue" evidence="2">
    <location>
        <position position="1"/>
    </location>
</feature>
<dbReference type="InterPro" id="IPR008279">
    <property type="entry name" value="PEP-util_enz_mobile_dom"/>
</dbReference>
<evidence type="ECO:0000313" key="2">
    <source>
        <dbReference type="EMBL" id="SVB43036.1"/>
    </source>
</evidence>
<sequence length="93" mass="10277">IENADPGYDWIFTKNPSGLITKYGGIASHMSIRCSEIGLPAAIGCGEILFEKLLLSSKILLDCQNEQIVILEHSIIDEDVEAKKKLKSLGYIR</sequence>
<organism evidence="2">
    <name type="scientific">marine metagenome</name>
    <dbReference type="NCBI Taxonomy" id="408172"/>
    <lineage>
        <taxon>unclassified sequences</taxon>
        <taxon>metagenomes</taxon>
        <taxon>ecological metagenomes</taxon>
    </lineage>
</organism>
<protein>
    <recommendedName>
        <fullName evidence="1">PEP-utilising enzyme mobile domain-containing protein</fullName>
    </recommendedName>
</protein>
<proteinExistence type="predicted"/>
<dbReference type="InterPro" id="IPR036637">
    <property type="entry name" value="Phosphohistidine_dom_sf"/>
</dbReference>
<dbReference type="EMBL" id="UINC01041574">
    <property type="protein sequence ID" value="SVB43036.1"/>
    <property type="molecule type" value="Genomic_DNA"/>
</dbReference>
<name>A0A382DX01_9ZZZZ</name>
<reference evidence="2" key="1">
    <citation type="submission" date="2018-05" db="EMBL/GenBank/DDBJ databases">
        <authorList>
            <person name="Lanie J.A."/>
            <person name="Ng W.-L."/>
            <person name="Kazmierczak K.M."/>
            <person name="Andrzejewski T.M."/>
            <person name="Davidsen T.M."/>
            <person name="Wayne K.J."/>
            <person name="Tettelin H."/>
            <person name="Glass J.I."/>
            <person name="Rusch D."/>
            <person name="Podicherti R."/>
            <person name="Tsui H.-C.T."/>
            <person name="Winkler M.E."/>
        </authorList>
    </citation>
    <scope>NUCLEOTIDE SEQUENCE</scope>
</reference>
<dbReference type="GO" id="GO:0016772">
    <property type="term" value="F:transferase activity, transferring phosphorus-containing groups"/>
    <property type="evidence" value="ECO:0007669"/>
    <property type="project" value="InterPro"/>
</dbReference>
<accession>A0A382DX01</accession>
<dbReference type="SUPFAM" id="SSF52009">
    <property type="entry name" value="Phosphohistidine domain"/>
    <property type="match status" value="1"/>
</dbReference>
<feature type="domain" description="PEP-utilising enzyme mobile" evidence="1">
    <location>
        <begin position="6"/>
        <end position="64"/>
    </location>
</feature>
<dbReference type="Gene3D" id="3.50.30.10">
    <property type="entry name" value="Phosphohistidine domain"/>
    <property type="match status" value="1"/>
</dbReference>